<dbReference type="EMBL" id="AP025739">
    <property type="protein sequence ID" value="BDI31598.1"/>
    <property type="molecule type" value="Genomic_DNA"/>
</dbReference>
<protein>
    <submittedName>
        <fullName evidence="2">Isochorismatase family protein YaaI</fullName>
    </submittedName>
</protein>
<feature type="domain" description="Isochorismatase-like" evidence="1">
    <location>
        <begin position="9"/>
        <end position="173"/>
    </location>
</feature>
<dbReference type="OrthoDB" id="4305745at2"/>
<dbReference type="Pfam" id="PF00857">
    <property type="entry name" value="Isochorismatase"/>
    <property type="match status" value="1"/>
</dbReference>
<gene>
    <name evidence="2" type="primary">yaaI</name>
    <name evidence="2" type="ORF">CCAX7_36490</name>
</gene>
<name>A0A402D1C6_9BACT</name>
<dbReference type="CDD" id="cd00431">
    <property type="entry name" value="cysteine_hydrolases"/>
    <property type="match status" value="1"/>
</dbReference>
<keyword evidence="3" id="KW-1185">Reference proteome</keyword>
<evidence type="ECO:0000259" key="1">
    <source>
        <dbReference type="Pfam" id="PF00857"/>
    </source>
</evidence>
<dbReference type="Proteomes" id="UP000287394">
    <property type="component" value="Chromosome"/>
</dbReference>
<organism evidence="2 3">
    <name type="scientific">Capsulimonas corticalis</name>
    <dbReference type="NCBI Taxonomy" id="2219043"/>
    <lineage>
        <taxon>Bacteria</taxon>
        <taxon>Bacillati</taxon>
        <taxon>Armatimonadota</taxon>
        <taxon>Armatimonadia</taxon>
        <taxon>Capsulimonadales</taxon>
        <taxon>Capsulimonadaceae</taxon>
        <taxon>Capsulimonas</taxon>
    </lineage>
</organism>
<dbReference type="PANTHER" id="PTHR43540:SF6">
    <property type="entry name" value="ISOCHORISMATASE-LIKE DOMAIN-CONTAINING PROTEIN"/>
    <property type="match status" value="1"/>
</dbReference>
<dbReference type="FunCoup" id="A0A402D1C6">
    <property type="interactions" value="11"/>
</dbReference>
<dbReference type="AlphaFoldDB" id="A0A402D1C6"/>
<reference evidence="2 3" key="1">
    <citation type="journal article" date="2019" name="Int. J. Syst. Evol. Microbiol.">
        <title>Capsulimonas corticalis gen. nov., sp. nov., an aerobic capsulated bacterium, of a novel bacterial order, Capsulimonadales ord. nov., of the class Armatimonadia of the phylum Armatimonadetes.</title>
        <authorList>
            <person name="Li J."/>
            <person name="Kudo C."/>
            <person name="Tonouchi A."/>
        </authorList>
    </citation>
    <scope>NUCLEOTIDE SEQUENCE [LARGE SCALE GENOMIC DNA]</scope>
    <source>
        <strain evidence="2 3">AX-7</strain>
    </source>
</reference>
<proteinExistence type="predicted"/>
<evidence type="ECO:0000313" key="3">
    <source>
        <dbReference type="Proteomes" id="UP000287394"/>
    </source>
</evidence>
<dbReference type="SUPFAM" id="SSF52499">
    <property type="entry name" value="Isochorismatase-like hydrolases"/>
    <property type="match status" value="1"/>
</dbReference>
<dbReference type="RefSeq" id="WP_119323341.1">
    <property type="nucleotide sequence ID" value="NZ_AP025739.1"/>
</dbReference>
<dbReference type="KEGG" id="ccot:CCAX7_36490"/>
<evidence type="ECO:0000313" key="2">
    <source>
        <dbReference type="EMBL" id="BDI31598.1"/>
    </source>
</evidence>
<dbReference type="InterPro" id="IPR036380">
    <property type="entry name" value="Isochorismatase-like_sf"/>
</dbReference>
<dbReference type="InterPro" id="IPR050272">
    <property type="entry name" value="Isochorismatase-like_hydrls"/>
</dbReference>
<dbReference type="InterPro" id="IPR000868">
    <property type="entry name" value="Isochorismatase-like_dom"/>
</dbReference>
<sequence>MSEQTPPVALLLIDVINDLEFEGGDKLLEYAIPMAKQIVLLKTRAREAQIPVIYVNDNFGIWRSNFNTLIERCIRENLRGKRIVELLTPTEKDYLVLKPKHSGFFSTHLELLLNHLNINTLIMTGIAGNICVLVTAHDAYMRGYNLYIPQDCIASNSLELNNQAIAQMEGVAEVNVRNSTEIDLLKTAREAANQSKRQNPILLMDAQASR</sequence>
<dbReference type="Gene3D" id="3.40.50.850">
    <property type="entry name" value="Isochorismatase-like"/>
    <property type="match status" value="1"/>
</dbReference>
<accession>A0A402D1C6</accession>
<dbReference type="PANTHER" id="PTHR43540">
    <property type="entry name" value="PEROXYUREIDOACRYLATE/UREIDOACRYLATE AMIDOHYDROLASE-RELATED"/>
    <property type="match status" value="1"/>
</dbReference>